<dbReference type="EMBL" id="CAVMJV010000021">
    <property type="protein sequence ID" value="CAK5070218.1"/>
    <property type="molecule type" value="Genomic_DNA"/>
</dbReference>
<keyword evidence="2" id="KW-1185">Reference proteome</keyword>
<gene>
    <name evidence="1" type="ORF">MENTE1834_LOCUS18571</name>
</gene>
<evidence type="ECO:0000313" key="1">
    <source>
        <dbReference type="EMBL" id="CAK5070218.1"/>
    </source>
</evidence>
<evidence type="ECO:0000313" key="2">
    <source>
        <dbReference type="Proteomes" id="UP001497535"/>
    </source>
</evidence>
<organism evidence="1 2">
    <name type="scientific">Meloidogyne enterolobii</name>
    <name type="common">Root-knot nematode worm</name>
    <name type="synonym">Meloidogyne mayaguensis</name>
    <dbReference type="NCBI Taxonomy" id="390850"/>
    <lineage>
        <taxon>Eukaryota</taxon>
        <taxon>Metazoa</taxon>
        <taxon>Ecdysozoa</taxon>
        <taxon>Nematoda</taxon>
        <taxon>Chromadorea</taxon>
        <taxon>Rhabditida</taxon>
        <taxon>Tylenchina</taxon>
        <taxon>Tylenchomorpha</taxon>
        <taxon>Tylenchoidea</taxon>
        <taxon>Meloidogynidae</taxon>
        <taxon>Meloidogyninae</taxon>
        <taxon>Meloidogyne</taxon>
    </lineage>
</organism>
<proteinExistence type="predicted"/>
<dbReference type="Proteomes" id="UP001497535">
    <property type="component" value="Unassembled WGS sequence"/>
</dbReference>
<protein>
    <submittedName>
        <fullName evidence="1">Uncharacterized protein</fullName>
    </submittedName>
</protein>
<comment type="caution">
    <text evidence="1">The sequence shown here is derived from an EMBL/GenBank/DDBJ whole genome shotgun (WGS) entry which is preliminary data.</text>
</comment>
<sequence>MKSNREIKLVVPKERQEVFYERIGLQQWYLHKHLERTTGCKIHVRREGSEMHVVIEVSIKLNLSIKIKKTRYVL</sequence>
<accession>A0ACB0YZ97</accession>
<reference evidence="1" key="1">
    <citation type="submission" date="2023-11" db="EMBL/GenBank/DDBJ databases">
        <authorList>
            <person name="Poullet M."/>
        </authorList>
    </citation>
    <scope>NUCLEOTIDE SEQUENCE</scope>
    <source>
        <strain evidence="1">E1834</strain>
    </source>
</reference>
<name>A0ACB0YZ97_MELEN</name>